<reference evidence="2 3" key="1">
    <citation type="journal article" date="2022" name="G3 (Bethesda)">
        <title>Whole-genome sequence and methylome profiling of the almond [Prunus dulcis (Mill.) D.A. Webb] cultivar 'Nonpareil'.</title>
        <authorList>
            <person name="D'Amico-Willman K.M."/>
            <person name="Ouma W.Z."/>
            <person name="Meulia T."/>
            <person name="Sideli G.M."/>
            <person name="Gradziel T.M."/>
            <person name="Fresnedo-Ramirez J."/>
        </authorList>
    </citation>
    <scope>NUCLEOTIDE SEQUENCE [LARGE SCALE GENOMIC DNA]</scope>
    <source>
        <strain evidence="2">Clone GOH B32 T37-40</strain>
    </source>
</reference>
<name>A0AAD5F6R4_PRUDU</name>
<gene>
    <name evidence="2" type="ORF">L3X38_008336</name>
</gene>
<comment type="caution">
    <text evidence="2">The sequence shown here is derived from an EMBL/GenBank/DDBJ whole genome shotgun (WGS) entry which is preliminary data.</text>
</comment>
<feature type="region of interest" description="Disordered" evidence="1">
    <location>
        <begin position="83"/>
        <end position="102"/>
    </location>
</feature>
<proteinExistence type="predicted"/>
<dbReference type="Proteomes" id="UP001054821">
    <property type="component" value="Chromosome 1"/>
</dbReference>
<dbReference type="AlphaFoldDB" id="A0AAD5F6R4"/>
<evidence type="ECO:0000313" key="3">
    <source>
        <dbReference type="Proteomes" id="UP001054821"/>
    </source>
</evidence>
<feature type="region of interest" description="Disordered" evidence="1">
    <location>
        <begin position="133"/>
        <end position="156"/>
    </location>
</feature>
<organism evidence="2 3">
    <name type="scientific">Prunus dulcis</name>
    <name type="common">Almond</name>
    <name type="synonym">Amygdalus dulcis</name>
    <dbReference type="NCBI Taxonomy" id="3755"/>
    <lineage>
        <taxon>Eukaryota</taxon>
        <taxon>Viridiplantae</taxon>
        <taxon>Streptophyta</taxon>
        <taxon>Embryophyta</taxon>
        <taxon>Tracheophyta</taxon>
        <taxon>Spermatophyta</taxon>
        <taxon>Magnoliopsida</taxon>
        <taxon>eudicotyledons</taxon>
        <taxon>Gunneridae</taxon>
        <taxon>Pentapetalae</taxon>
        <taxon>rosids</taxon>
        <taxon>fabids</taxon>
        <taxon>Rosales</taxon>
        <taxon>Rosaceae</taxon>
        <taxon>Amygdaloideae</taxon>
        <taxon>Amygdaleae</taxon>
        <taxon>Prunus</taxon>
    </lineage>
</organism>
<evidence type="ECO:0000313" key="2">
    <source>
        <dbReference type="EMBL" id="KAI5355441.1"/>
    </source>
</evidence>
<feature type="compositionally biased region" description="Basic and acidic residues" evidence="1">
    <location>
        <begin position="138"/>
        <end position="147"/>
    </location>
</feature>
<keyword evidence="3" id="KW-1185">Reference proteome</keyword>
<feature type="compositionally biased region" description="Polar residues" evidence="1">
    <location>
        <begin position="86"/>
        <end position="102"/>
    </location>
</feature>
<protein>
    <submittedName>
        <fullName evidence="2">Uncharacterized protein</fullName>
    </submittedName>
</protein>
<evidence type="ECO:0000256" key="1">
    <source>
        <dbReference type="SAM" id="MobiDB-lite"/>
    </source>
</evidence>
<accession>A0AAD5F6R4</accession>
<dbReference type="EMBL" id="JAJFAZ020000001">
    <property type="protein sequence ID" value="KAI5355441.1"/>
    <property type="molecule type" value="Genomic_DNA"/>
</dbReference>
<sequence length="156" mass="17025">MGESENPLLNEFWAEQSTPPEPAPIAGQCLKPTLNDCTSFNRTRIADYASYGQKARVFGTNMFIAAIDNHTSRDAKRVAGSAKVSELSNKNGTSSNTLMSSEQEIECGGASMKLVSGFHKQKQFEEDIQCRLINGDNPTKEGKDPSHLLDCQPLVS</sequence>